<dbReference type="InterPro" id="IPR053145">
    <property type="entry name" value="AB_hydrolase_Est10"/>
</dbReference>
<dbReference type="Gene3D" id="3.40.50.1820">
    <property type="entry name" value="alpha/beta hydrolase"/>
    <property type="match status" value="1"/>
</dbReference>
<dbReference type="OrthoDB" id="9809549at2"/>
<organism evidence="2 3">
    <name type="scientific">Niabella soli DSM 19437</name>
    <dbReference type="NCBI Taxonomy" id="929713"/>
    <lineage>
        <taxon>Bacteria</taxon>
        <taxon>Pseudomonadati</taxon>
        <taxon>Bacteroidota</taxon>
        <taxon>Chitinophagia</taxon>
        <taxon>Chitinophagales</taxon>
        <taxon>Chitinophagaceae</taxon>
        <taxon>Niabella</taxon>
    </lineage>
</organism>
<dbReference type="InterPro" id="IPR029058">
    <property type="entry name" value="AB_hydrolase_fold"/>
</dbReference>
<accession>W0F578</accession>
<dbReference type="PANTHER" id="PTHR43265">
    <property type="entry name" value="ESTERASE ESTD"/>
    <property type="match status" value="1"/>
</dbReference>
<keyword evidence="3" id="KW-1185">Reference proteome</keyword>
<name>W0F578_9BACT</name>
<protein>
    <submittedName>
        <fullName evidence="2">Alpha/beta hydrolase</fullName>
    </submittedName>
</protein>
<dbReference type="InterPro" id="IPR022742">
    <property type="entry name" value="Hydrolase_4"/>
</dbReference>
<evidence type="ECO:0000313" key="2">
    <source>
        <dbReference type="EMBL" id="AHF16634.1"/>
    </source>
</evidence>
<dbReference type="GO" id="GO:0052689">
    <property type="term" value="F:carboxylic ester hydrolase activity"/>
    <property type="evidence" value="ECO:0007669"/>
    <property type="project" value="TreeGrafter"/>
</dbReference>
<dbReference type="PANTHER" id="PTHR43265:SF1">
    <property type="entry name" value="ESTERASE ESTD"/>
    <property type="match status" value="1"/>
</dbReference>
<evidence type="ECO:0000259" key="1">
    <source>
        <dbReference type="Pfam" id="PF12146"/>
    </source>
</evidence>
<dbReference type="HOGENOM" id="CLU_033707_1_0_10"/>
<dbReference type="KEGG" id="nso:NIASO_18565"/>
<dbReference type="Pfam" id="PF12146">
    <property type="entry name" value="Hydrolase_4"/>
    <property type="match status" value="1"/>
</dbReference>
<gene>
    <name evidence="2" type="ORF">NIASO_18565</name>
</gene>
<dbReference type="eggNOG" id="COG1073">
    <property type="taxonomic scope" value="Bacteria"/>
</dbReference>
<evidence type="ECO:0000313" key="3">
    <source>
        <dbReference type="Proteomes" id="UP000003586"/>
    </source>
</evidence>
<dbReference type="Proteomes" id="UP000003586">
    <property type="component" value="Chromosome"/>
</dbReference>
<proteinExistence type="predicted"/>
<reference evidence="2 3" key="1">
    <citation type="submission" date="2013-12" db="EMBL/GenBank/DDBJ databases">
        <authorList>
            <consortium name="DOE Joint Genome Institute"/>
            <person name="Eisen J."/>
            <person name="Huntemann M."/>
            <person name="Han J."/>
            <person name="Chen A."/>
            <person name="Kyrpides N."/>
            <person name="Mavromatis K."/>
            <person name="Markowitz V."/>
            <person name="Palaniappan K."/>
            <person name="Ivanova N."/>
            <person name="Schaumberg A."/>
            <person name="Pati A."/>
            <person name="Liolios K."/>
            <person name="Nordberg H.P."/>
            <person name="Cantor M.N."/>
            <person name="Hua S.X."/>
            <person name="Woyke T."/>
        </authorList>
    </citation>
    <scope>NUCLEOTIDE SEQUENCE [LARGE SCALE GENOMIC DNA]</scope>
    <source>
        <strain evidence="3">DSM 19437</strain>
    </source>
</reference>
<dbReference type="EMBL" id="CP007035">
    <property type="protein sequence ID" value="AHF16634.1"/>
    <property type="molecule type" value="Genomic_DNA"/>
</dbReference>
<dbReference type="STRING" id="929713.NIASO_18565"/>
<feature type="domain" description="Serine aminopeptidase S33" evidence="1">
    <location>
        <begin position="81"/>
        <end position="172"/>
    </location>
</feature>
<sequence>MSNSLPLVFKRKKAEPVPTLPFTEKASPLEHPISLTTSTGKIAGTLTLPEKKEKAPVVLFIAGSGPTDRNGNNNTGLKTNCTLQLARALAAAGIASVRYDKRGIAESRDAGKPEADGRFEDNINDAKAWLELLKKDNRFSKIIVAGHSEGSLIGMEAANGLADQFISIAGAGEPADQVLKKQLANLPDSLRKEAYSGLDSLKNGHLVHQVSPQLFALLRPSVQPYLASWLQYDPQAAIKKLKIPALIVQGTKDMQLSVADAQNLKKAQPKSELVIIENMNHVLKDISGGQQENMRSYARPDLPVDTTLVKTMIDFILK</sequence>
<dbReference type="SUPFAM" id="SSF53474">
    <property type="entry name" value="alpha/beta-Hydrolases"/>
    <property type="match status" value="1"/>
</dbReference>
<keyword evidence="2" id="KW-0378">Hydrolase</keyword>
<dbReference type="AlphaFoldDB" id="W0F578"/>